<evidence type="ECO:0000313" key="3">
    <source>
        <dbReference type="Proteomes" id="UP001156140"/>
    </source>
</evidence>
<gene>
    <name evidence="2" type="ORF">ML536_17880</name>
</gene>
<protein>
    <submittedName>
        <fullName evidence="2">Uncharacterized protein</fullName>
    </submittedName>
</protein>
<comment type="caution">
    <text evidence="2">The sequence shown here is derived from an EMBL/GenBank/DDBJ whole genome shotgun (WGS) entry which is preliminary data.</text>
</comment>
<dbReference type="AlphaFoldDB" id="A0AA41QQ96"/>
<name>A0AA41QQ96_9HYPH</name>
<reference evidence="2" key="1">
    <citation type="submission" date="2022-03" db="EMBL/GenBank/DDBJ databases">
        <title>The complete genome sequence of a Methyloterrigena soli.</title>
        <authorList>
            <person name="Zi Z."/>
        </authorList>
    </citation>
    <scope>NUCLEOTIDE SEQUENCE</scope>
    <source>
        <strain evidence="2">M48</strain>
    </source>
</reference>
<evidence type="ECO:0000313" key="2">
    <source>
        <dbReference type="EMBL" id="MCI0128705.1"/>
    </source>
</evidence>
<feature type="region of interest" description="Disordered" evidence="1">
    <location>
        <begin position="55"/>
        <end position="74"/>
    </location>
</feature>
<proteinExistence type="predicted"/>
<accession>A0AA41QQ96</accession>
<keyword evidence="3" id="KW-1185">Reference proteome</keyword>
<dbReference type="EMBL" id="JALAZD010000002">
    <property type="protein sequence ID" value="MCI0128705.1"/>
    <property type="molecule type" value="Genomic_DNA"/>
</dbReference>
<dbReference type="Proteomes" id="UP001156140">
    <property type="component" value="Unassembled WGS sequence"/>
</dbReference>
<organism evidence="2 3">
    <name type="scientific">Paradevosia shaoguanensis</name>
    <dbReference type="NCBI Taxonomy" id="1335043"/>
    <lineage>
        <taxon>Bacteria</taxon>
        <taxon>Pseudomonadati</taxon>
        <taxon>Pseudomonadota</taxon>
        <taxon>Alphaproteobacteria</taxon>
        <taxon>Hyphomicrobiales</taxon>
        <taxon>Devosiaceae</taxon>
        <taxon>Paradevosia</taxon>
    </lineage>
</organism>
<evidence type="ECO:0000256" key="1">
    <source>
        <dbReference type="SAM" id="MobiDB-lite"/>
    </source>
</evidence>
<sequence length="74" mass="7915">MGGDTNHCGLKCLRPRGPISASLVARAEYGLDFEGRVTSLDDLHRLGEDAIDRTDRPIAQGMVSGGKHDQAPPD</sequence>
<dbReference type="RefSeq" id="WP_281736792.1">
    <property type="nucleotide sequence ID" value="NZ_JAKETQ010000002.1"/>
</dbReference>